<keyword evidence="4" id="KW-0807">Transducer</keyword>
<dbReference type="Proteomes" id="UP000052022">
    <property type="component" value="Unassembled WGS sequence"/>
</dbReference>
<dbReference type="OrthoDB" id="4514964at2"/>
<dbReference type="PANTHER" id="PTHR43531:SF11">
    <property type="entry name" value="METHYL-ACCEPTING CHEMOTAXIS PROTEIN 3"/>
    <property type="match status" value="1"/>
</dbReference>
<accession>A0A0P1G5E1</accession>
<feature type="domain" description="Methyl-accepting transducer" evidence="6">
    <location>
        <begin position="221"/>
        <end position="450"/>
    </location>
</feature>
<dbReference type="SUPFAM" id="SSF58104">
    <property type="entry name" value="Methyl-accepting chemotaxis protein (MCP) signaling domain"/>
    <property type="match status" value="1"/>
</dbReference>
<evidence type="ECO:0000256" key="5">
    <source>
        <dbReference type="SAM" id="MobiDB-lite"/>
    </source>
</evidence>
<dbReference type="Pfam" id="PF00015">
    <property type="entry name" value="MCPsignal"/>
    <property type="match status" value="1"/>
</dbReference>
<dbReference type="CDD" id="cd11386">
    <property type="entry name" value="MCP_signal"/>
    <property type="match status" value="1"/>
</dbReference>
<dbReference type="AlphaFoldDB" id="A0A0P1G5E1"/>
<dbReference type="InterPro" id="IPR004090">
    <property type="entry name" value="Chemotax_Me-accpt_rcpt"/>
</dbReference>
<sequence length="486" mass="51807">MSQEINDLLAKFKLDGGARKDLIAAGKLAAPLLPEVLEHFYAAVTEVPEMVAFFENPAMIARAKAAQQKHWENLLSGRFDAEYFASAAKIGRIHPRIGLPFFFFLSGYALATSEVQRLLVQKHGRFGGQKALATKLSVLTRAFAMDTHLILDAHFEAEQDEQNRAFAHLSEGIDRLAQRDLSTLIPDHNSSDFPEKFDAVRQSFNNAQLSLRKVVAGIQDSSDKLTGIANEVSLAADDLSHRTETQAATLEETAAAVEEITASIRSASEATSATSHTVSQARDQADEGSGVVQTAVQKMSEIEEYSQKIAEIIGVIDDISFQTNLLALNAGVEAARAGESGRGFAVVASEVRALAQRTADSAQEIKGLIGVSTTHVDEGVQLVGSTGDVLASIVKNIQQASALTEEVAQSAAQQATGFEEINIGVSQLDGVTQQNAAMVEQTTAALHTMKKDVATLAELAQSFRVGGGQDTVAHVASPAQPTRAAS</sequence>
<evidence type="ECO:0000313" key="9">
    <source>
        <dbReference type="Proteomes" id="UP000052022"/>
    </source>
</evidence>
<dbReference type="PROSITE" id="PS50111">
    <property type="entry name" value="CHEMOTAXIS_TRANSDUC_2"/>
    <property type="match status" value="1"/>
</dbReference>
<evidence type="ECO:0000313" key="8">
    <source>
        <dbReference type="EMBL" id="CUH76907.1"/>
    </source>
</evidence>
<evidence type="ECO:0000259" key="6">
    <source>
        <dbReference type="PROSITE" id="PS50111"/>
    </source>
</evidence>
<dbReference type="InterPro" id="IPR012292">
    <property type="entry name" value="Globin/Proto"/>
</dbReference>
<comment type="subcellular location">
    <subcellularLocation>
        <location evidence="1">Membrane</location>
    </subcellularLocation>
</comment>
<dbReference type="InterPro" id="IPR044398">
    <property type="entry name" value="Globin-sensor_dom"/>
</dbReference>
<dbReference type="Pfam" id="PF11563">
    <property type="entry name" value="Protoglobin"/>
    <property type="match status" value="1"/>
</dbReference>
<protein>
    <submittedName>
        <fullName evidence="8">Aspartate chemoreceptor protein</fullName>
    </submittedName>
</protein>
<dbReference type="GO" id="GO:0020037">
    <property type="term" value="F:heme binding"/>
    <property type="evidence" value="ECO:0007669"/>
    <property type="project" value="InterPro"/>
</dbReference>
<dbReference type="GO" id="GO:0004888">
    <property type="term" value="F:transmembrane signaling receptor activity"/>
    <property type="evidence" value="ECO:0007669"/>
    <property type="project" value="InterPro"/>
</dbReference>
<dbReference type="Gene3D" id="1.10.287.950">
    <property type="entry name" value="Methyl-accepting chemotaxis protein"/>
    <property type="match status" value="1"/>
</dbReference>
<evidence type="ECO:0000256" key="3">
    <source>
        <dbReference type="ARBA" id="ARBA00029447"/>
    </source>
</evidence>
<feature type="region of interest" description="Disordered" evidence="5">
    <location>
        <begin position="266"/>
        <end position="289"/>
    </location>
</feature>
<dbReference type="InterPro" id="IPR009050">
    <property type="entry name" value="Globin-like_sf"/>
</dbReference>
<dbReference type="RefSeq" id="WP_058289231.1">
    <property type="nucleotide sequence ID" value="NZ_CYSD01000015.1"/>
</dbReference>
<evidence type="ECO:0000256" key="1">
    <source>
        <dbReference type="ARBA" id="ARBA00004370"/>
    </source>
</evidence>
<evidence type="ECO:0000256" key="4">
    <source>
        <dbReference type="PROSITE-ProRule" id="PRU00284"/>
    </source>
</evidence>
<dbReference type="PANTHER" id="PTHR43531">
    <property type="entry name" value="PROTEIN ICFG"/>
    <property type="match status" value="1"/>
</dbReference>
<dbReference type="GO" id="GO:0019825">
    <property type="term" value="F:oxygen binding"/>
    <property type="evidence" value="ECO:0007669"/>
    <property type="project" value="InterPro"/>
</dbReference>
<comment type="similarity">
    <text evidence="3">Belongs to the methyl-accepting chemotaxis (MCP) protein family.</text>
</comment>
<dbReference type="SUPFAM" id="SSF46458">
    <property type="entry name" value="Globin-like"/>
    <property type="match status" value="1"/>
</dbReference>
<dbReference type="Gene3D" id="1.10.490.10">
    <property type="entry name" value="Globins"/>
    <property type="match status" value="1"/>
</dbReference>
<dbReference type="EMBL" id="CYSD01000015">
    <property type="protein sequence ID" value="CUH76907.1"/>
    <property type="molecule type" value="Genomic_DNA"/>
</dbReference>
<dbReference type="GO" id="GO:0007165">
    <property type="term" value="P:signal transduction"/>
    <property type="evidence" value="ECO:0007669"/>
    <property type="project" value="UniProtKB-KW"/>
</dbReference>
<dbReference type="InterPro" id="IPR003660">
    <property type="entry name" value="HAMP_dom"/>
</dbReference>
<dbReference type="InterPro" id="IPR039379">
    <property type="entry name" value="Protoglobin_sensor_dom"/>
</dbReference>
<dbReference type="PROSITE" id="PS50885">
    <property type="entry name" value="HAMP"/>
    <property type="match status" value="1"/>
</dbReference>
<name>A0A0P1G5E1_9RHOB</name>
<dbReference type="InterPro" id="IPR004089">
    <property type="entry name" value="MCPsignal_dom"/>
</dbReference>
<dbReference type="GO" id="GO:0006935">
    <property type="term" value="P:chemotaxis"/>
    <property type="evidence" value="ECO:0007669"/>
    <property type="project" value="UniProtKB-KW"/>
</dbReference>
<dbReference type="InterPro" id="IPR051310">
    <property type="entry name" value="MCP_chemotaxis"/>
</dbReference>
<keyword evidence="9" id="KW-1185">Reference proteome</keyword>
<evidence type="ECO:0000256" key="2">
    <source>
        <dbReference type="ARBA" id="ARBA00022500"/>
    </source>
</evidence>
<gene>
    <name evidence="8" type="primary">tar_1</name>
    <name evidence="8" type="ORF">TRM7557_01122</name>
</gene>
<organism evidence="8 9">
    <name type="scientific">Tritonibacter multivorans</name>
    <dbReference type="NCBI Taxonomy" id="928856"/>
    <lineage>
        <taxon>Bacteria</taxon>
        <taxon>Pseudomonadati</taxon>
        <taxon>Pseudomonadota</taxon>
        <taxon>Alphaproteobacteria</taxon>
        <taxon>Rhodobacterales</taxon>
        <taxon>Paracoccaceae</taxon>
        <taxon>Tritonibacter</taxon>
    </lineage>
</organism>
<dbReference type="PRINTS" id="PR00260">
    <property type="entry name" value="CHEMTRNSDUCR"/>
</dbReference>
<keyword evidence="2" id="KW-0145">Chemotaxis</keyword>
<dbReference type="FunFam" id="1.10.287.950:FF:000001">
    <property type="entry name" value="Methyl-accepting chemotaxis sensory transducer"/>
    <property type="match status" value="1"/>
</dbReference>
<evidence type="ECO:0000259" key="7">
    <source>
        <dbReference type="PROSITE" id="PS50885"/>
    </source>
</evidence>
<reference evidence="8 9" key="1">
    <citation type="submission" date="2015-09" db="EMBL/GenBank/DDBJ databases">
        <authorList>
            <consortium name="Swine Surveillance"/>
        </authorList>
    </citation>
    <scope>NUCLEOTIDE SEQUENCE [LARGE SCALE GENOMIC DNA]</scope>
    <source>
        <strain evidence="8 9">CECT 7557</strain>
    </source>
</reference>
<proteinExistence type="inferred from homology"/>
<dbReference type="GO" id="GO:0016020">
    <property type="term" value="C:membrane"/>
    <property type="evidence" value="ECO:0007669"/>
    <property type="project" value="UniProtKB-SubCell"/>
</dbReference>
<dbReference type="STRING" id="928856.SAMN04488049_10686"/>
<feature type="domain" description="HAMP" evidence="7">
    <location>
        <begin position="160"/>
        <end position="216"/>
    </location>
</feature>
<keyword evidence="8" id="KW-0675">Receptor</keyword>
<dbReference type="CDD" id="cd01068">
    <property type="entry name" value="globin_sensor"/>
    <property type="match status" value="1"/>
</dbReference>
<dbReference type="SMART" id="SM00283">
    <property type="entry name" value="MA"/>
    <property type="match status" value="1"/>
</dbReference>
<feature type="compositionally biased region" description="Low complexity" evidence="5">
    <location>
        <begin position="266"/>
        <end position="279"/>
    </location>
</feature>